<feature type="domain" description="MoaB/Mog" evidence="1">
    <location>
        <begin position="4"/>
        <end position="163"/>
    </location>
</feature>
<dbReference type="CDD" id="cd00885">
    <property type="entry name" value="cinA"/>
    <property type="match status" value="1"/>
</dbReference>
<accession>A0A2U8GPQ5</accession>
<reference evidence="2 3" key="1">
    <citation type="submission" date="2017-06" db="EMBL/GenBank/DDBJ databases">
        <title>Azoarcus.</title>
        <authorList>
            <person name="Woo J.-H."/>
            <person name="Kim H.-S."/>
        </authorList>
    </citation>
    <scope>NUCLEOTIDE SEQUENCE [LARGE SCALE GENOMIC DNA]</scope>
    <source>
        <strain evidence="2 3">TSPY31</strain>
    </source>
</reference>
<dbReference type="RefSeq" id="WP_108949313.1">
    <property type="nucleotide sequence ID" value="NZ_CP022187.1"/>
</dbReference>
<dbReference type="InterPro" id="IPR001453">
    <property type="entry name" value="MoaB/Mog_dom"/>
</dbReference>
<dbReference type="PANTHER" id="PTHR13939">
    <property type="entry name" value="NICOTINAMIDE-NUCLEOTIDE AMIDOHYDROLASE PNCC"/>
    <property type="match status" value="1"/>
</dbReference>
<dbReference type="SMART" id="SM00852">
    <property type="entry name" value="MoCF_biosynth"/>
    <property type="match status" value="1"/>
</dbReference>
<dbReference type="Gene3D" id="3.40.980.10">
    <property type="entry name" value="MoaB/Mog-like domain"/>
    <property type="match status" value="1"/>
</dbReference>
<proteinExistence type="predicted"/>
<evidence type="ECO:0000313" key="3">
    <source>
        <dbReference type="Proteomes" id="UP000244930"/>
    </source>
</evidence>
<dbReference type="KEGG" id="acom:CEW83_10600"/>
<protein>
    <submittedName>
        <fullName evidence="2">Competence/damage-inducible protein A</fullName>
    </submittedName>
</protein>
<dbReference type="InterPro" id="IPR050101">
    <property type="entry name" value="CinA"/>
</dbReference>
<evidence type="ECO:0000313" key="2">
    <source>
        <dbReference type="EMBL" id="AWI75607.1"/>
    </source>
</evidence>
<dbReference type="InterPro" id="IPR036425">
    <property type="entry name" value="MoaB/Mog-like_dom_sf"/>
</dbReference>
<keyword evidence="3" id="KW-1185">Reference proteome</keyword>
<gene>
    <name evidence="2" type="ORF">CEW83_10600</name>
</gene>
<organism evidence="2 3">
    <name type="scientific">Parazoarcus communis</name>
    <dbReference type="NCBI Taxonomy" id="41977"/>
    <lineage>
        <taxon>Bacteria</taxon>
        <taxon>Pseudomonadati</taxon>
        <taxon>Pseudomonadota</taxon>
        <taxon>Betaproteobacteria</taxon>
        <taxon>Rhodocyclales</taxon>
        <taxon>Zoogloeaceae</taxon>
        <taxon>Parazoarcus</taxon>
    </lineage>
</organism>
<sequence length="249" mass="27347">MKFGALIIGDEILSGRRSDKHLSRLIELLGARGLKLSWARYAGDEPAQLTDTLRQTFATGDVVFSFGGIGATPDDHTRECAAAALGTSVALHPQAEAEIRARFGGEVTPERLQMGVIPVGSEIIPNPYNRIPGFSVSRHHFVPGFPIMAWPMVEWVLDHCYADLHHAEDYVERAVTVWDAYEGQLIGLMRELTESFPDTTLFSLPTIAGEGERRSLELGMKGTAARVDEAMARLKAGVLERGFEWADKA</sequence>
<dbReference type="AlphaFoldDB" id="A0A2U8GPQ5"/>
<dbReference type="EMBL" id="CP022187">
    <property type="protein sequence ID" value="AWI75607.1"/>
    <property type="molecule type" value="Genomic_DNA"/>
</dbReference>
<dbReference type="Proteomes" id="UP000244930">
    <property type="component" value="Chromosome"/>
</dbReference>
<dbReference type="SUPFAM" id="SSF53218">
    <property type="entry name" value="Molybdenum cofactor biosynthesis proteins"/>
    <property type="match status" value="1"/>
</dbReference>
<dbReference type="PANTHER" id="PTHR13939:SF0">
    <property type="entry name" value="NMN AMIDOHYDROLASE-LIKE PROTEIN YFAY"/>
    <property type="match status" value="1"/>
</dbReference>
<dbReference type="Pfam" id="PF00994">
    <property type="entry name" value="MoCF_biosynth"/>
    <property type="match status" value="1"/>
</dbReference>
<name>A0A2U8GPQ5_9RHOO</name>
<evidence type="ECO:0000259" key="1">
    <source>
        <dbReference type="SMART" id="SM00852"/>
    </source>
</evidence>